<dbReference type="CDD" id="cd03784">
    <property type="entry name" value="GT1_Gtf-like"/>
    <property type="match status" value="1"/>
</dbReference>
<sequence>MAGCKQEPSSPLHIVVFPWLAFGHIIPFLELSEQLAKRGHLVTFVSAHRNLAKLRPVLPEVRPRIRLLPLPLPRVDGLPDGAESTADVPPEKVELLKIAFDGLAAPFAAFLAEACAAGEATREGHGKKPDWIVIDFAQHWLPAIADEHKARSTLVLYHHLTHHLVLTSISRGTSVHQVPCAVFLIFPAACVAFVGPKELNEAHPRSAAEDFTVPPPWLPSPSVLAFRGHEAKWFAGAFQPNASGISDIARIWELTERCLLIVCRCSREVDGPLCPLLGDLFGKPVLPSGLLAPYDAAARAAADNDDEESAGLMRWLEAQPARSVLYVAFGSEAPLTPEHVGALALGLEQAGVRFVWVLRNPIGGERPSLPDGFERRVAERGVVRVGWVPQVRVLAHAAVGAFMTHAGWSSLMESFLFGHPLVMLPLFADQGLTARLMTERRVGLEVPWRDGGGSFGSEDVAATVRRVMVEEEGKVFMRNAKELQEVLWDTAKQEKYIDDLVEHLQMQRLI</sequence>
<evidence type="ECO:0000313" key="5">
    <source>
        <dbReference type="EMBL" id="WVZ62328.1"/>
    </source>
</evidence>
<dbReference type="SUPFAM" id="SSF53756">
    <property type="entry name" value="UDP-Glycosyltransferase/glycogen phosphorylase"/>
    <property type="match status" value="1"/>
</dbReference>
<proteinExistence type="inferred from homology"/>
<evidence type="ECO:0000256" key="2">
    <source>
        <dbReference type="ARBA" id="ARBA00022679"/>
    </source>
</evidence>
<protein>
    <recommendedName>
        <fullName evidence="4">Glycosyltransferase</fullName>
        <ecNumber evidence="4">2.4.1.-</ecNumber>
    </recommendedName>
</protein>
<dbReference type="InterPro" id="IPR002213">
    <property type="entry name" value="UDP_glucos_trans"/>
</dbReference>
<dbReference type="EMBL" id="CP144747">
    <property type="protein sequence ID" value="WVZ62328.1"/>
    <property type="molecule type" value="Genomic_DNA"/>
</dbReference>
<dbReference type="PANTHER" id="PTHR48049:SF71">
    <property type="entry name" value="OS03G0757000 PROTEIN"/>
    <property type="match status" value="1"/>
</dbReference>
<keyword evidence="6" id="KW-1185">Reference proteome</keyword>
<dbReference type="GO" id="GO:0035251">
    <property type="term" value="F:UDP-glucosyltransferase activity"/>
    <property type="evidence" value="ECO:0007669"/>
    <property type="project" value="InterPro"/>
</dbReference>
<dbReference type="EC" id="2.4.1.-" evidence="4"/>
<evidence type="ECO:0000313" key="6">
    <source>
        <dbReference type="Proteomes" id="UP001341281"/>
    </source>
</evidence>
<dbReference type="Gene3D" id="3.40.50.2000">
    <property type="entry name" value="Glycogen Phosphorylase B"/>
    <property type="match status" value="3"/>
</dbReference>
<evidence type="ECO:0000256" key="1">
    <source>
        <dbReference type="ARBA" id="ARBA00009995"/>
    </source>
</evidence>
<keyword evidence="2 3" id="KW-0808">Transferase</keyword>
<gene>
    <name evidence="5" type="ORF">U9M48_012089</name>
</gene>
<organism evidence="5 6">
    <name type="scientific">Paspalum notatum var. saurae</name>
    <dbReference type="NCBI Taxonomy" id="547442"/>
    <lineage>
        <taxon>Eukaryota</taxon>
        <taxon>Viridiplantae</taxon>
        <taxon>Streptophyta</taxon>
        <taxon>Embryophyta</taxon>
        <taxon>Tracheophyta</taxon>
        <taxon>Spermatophyta</taxon>
        <taxon>Magnoliopsida</taxon>
        <taxon>Liliopsida</taxon>
        <taxon>Poales</taxon>
        <taxon>Poaceae</taxon>
        <taxon>PACMAD clade</taxon>
        <taxon>Panicoideae</taxon>
        <taxon>Andropogonodae</taxon>
        <taxon>Paspaleae</taxon>
        <taxon>Paspalinae</taxon>
        <taxon>Paspalum</taxon>
    </lineage>
</organism>
<evidence type="ECO:0000256" key="3">
    <source>
        <dbReference type="RuleBase" id="RU003718"/>
    </source>
</evidence>
<dbReference type="InterPro" id="IPR050481">
    <property type="entry name" value="UDP-glycosyltransf_plant"/>
</dbReference>
<dbReference type="FunFam" id="3.40.50.2000:FF:000037">
    <property type="entry name" value="Glycosyltransferase"/>
    <property type="match status" value="1"/>
</dbReference>
<evidence type="ECO:0000256" key="4">
    <source>
        <dbReference type="RuleBase" id="RU362057"/>
    </source>
</evidence>
<dbReference type="AlphaFoldDB" id="A0AAQ3SWR6"/>
<dbReference type="Proteomes" id="UP001341281">
    <property type="component" value="Chromosome 03"/>
</dbReference>
<accession>A0AAQ3SWR6</accession>
<comment type="similarity">
    <text evidence="1 3">Belongs to the UDP-glycosyltransferase family.</text>
</comment>
<reference evidence="5 6" key="1">
    <citation type="submission" date="2024-02" db="EMBL/GenBank/DDBJ databases">
        <title>High-quality chromosome-scale genome assembly of Pensacola bahiagrass (Paspalum notatum Flugge var. saurae).</title>
        <authorList>
            <person name="Vega J.M."/>
            <person name="Podio M."/>
            <person name="Orjuela J."/>
            <person name="Siena L.A."/>
            <person name="Pessino S.C."/>
            <person name="Combes M.C."/>
            <person name="Mariac C."/>
            <person name="Albertini E."/>
            <person name="Pupilli F."/>
            <person name="Ortiz J.P.A."/>
            <person name="Leblanc O."/>
        </authorList>
    </citation>
    <scope>NUCLEOTIDE SEQUENCE [LARGE SCALE GENOMIC DNA]</scope>
    <source>
        <strain evidence="5">R1</strain>
        <tissue evidence="5">Leaf</tissue>
    </source>
</reference>
<name>A0AAQ3SWR6_PASNO</name>
<dbReference type="Pfam" id="PF00201">
    <property type="entry name" value="UDPGT"/>
    <property type="match status" value="1"/>
</dbReference>
<dbReference type="PROSITE" id="PS00375">
    <property type="entry name" value="UDPGT"/>
    <property type="match status" value="1"/>
</dbReference>
<keyword evidence="3" id="KW-0328">Glycosyltransferase</keyword>
<dbReference type="InterPro" id="IPR035595">
    <property type="entry name" value="UDP_glycos_trans_CS"/>
</dbReference>
<dbReference type="PANTHER" id="PTHR48049">
    <property type="entry name" value="GLYCOSYLTRANSFERASE"/>
    <property type="match status" value="1"/>
</dbReference>